<reference evidence="2" key="1">
    <citation type="submission" date="2024-04" db="EMBL/GenBank/DDBJ databases">
        <authorList>
            <person name="Shaw F."/>
            <person name="Minotto A."/>
        </authorList>
    </citation>
    <scope>NUCLEOTIDE SEQUENCE [LARGE SCALE GENOMIC DNA]</scope>
</reference>
<proteinExistence type="predicted"/>
<accession>A0ABP1DAC6</accession>
<sequence length="85" mass="9515">MCQNVMDGRYHTVCGHFFAMSTRKQDCLRSDCVFSSRHPPGCKSGACNRLMNPPQRNPIRISETRCEGCVMRGPEGVLGRTHITS</sequence>
<protein>
    <submittedName>
        <fullName evidence="1">Uncharacterized protein</fullName>
    </submittedName>
</protein>
<dbReference type="Proteomes" id="UP001497453">
    <property type="component" value="Chromosome 3"/>
</dbReference>
<organism evidence="1 2">
    <name type="scientific">Somion occarium</name>
    <dbReference type="NCBI Taxonomy" id="3059160"/>
    <lineage>
        <taxon>Eukaryota</taxon>
        <taxon>Fungi</taxon>
        <taxon>Dikarya</taxon>
        <taxon>Basidiomycota</taxon>
        <taxon>Agaricomycotina</taxon>
        <taxon>Agaricomycetes</taxon>
        <taxon>Polyporales</taxon>
        <taxon>Cerrenaceae</taxon>
        <taxon>Somion</taxon>
    </lineage>
</organism>
<gene>
    <name evidence="1" type="ORF">GFSPODELE1_LOCUS5145</name>
</gene>
<name>A0ABP1DAC6_9APHY</name>
<dbReference type="EMBL" id="OZ037946">
    <property type="protein sequence ID" value="CAL1704792.1"/>
    <property type="molecule type" value="Genomic_DNA"/>
</dbReference>
<keyword evidence="2" id="KW-1185">Reference proteome</keyword>
<evidence type="ECO:0000313" key="1">
    <source>
        <dbReference type="EMBL" id="CAL1704792.1"/>
    </source>
</evidence>
<evidence type="ECO:0000313" key="2">
    <source>
        <dbReference type="Proteomes" id="UP001497453"/>
    </source>
</evidence>